<dbReference type="Proteomes" id="UP001234495">
    <property type="component" value="Unassembled WGS sequence"/>
</dbReference>
<keyword evidence="2" id="KW-1185">Reference proteome</keyword>
<dbReference type="InterPro" id="IPR005500">
    <property type="entry name" value="DUF309"/>
</dbReference>
<name>A0ABT9ZKT0_9BACI</name>
<evidence type="ECO:0000313" key="2">
    <source>
        <dbReference type="Proteomes" id="UP001234495"/>
    </source>
</evidence>
<gene>
    <name evidence="1" type="ORF">J2S19_004230</name>
</gene>
<proteinExistence type="predicted"/>
<accession>A0ABT9ZKT0</accession>
<dbReference type="SUPFAM" id="SSF140663">
    <property type="entry name" value="TTHA0068-like"/>
    <property type="match status" value="1"/>
</dbReference>
<organism evidence="1 2">
    <name type="scientific">Metabacillus malikii</name>
    <dbReference type="NCBI Taxonomy" id="1504265"/>
    <lineage>
        <taxon>Bacteria</taxon>
        <taxon>Bacillati</taxon>
        <taxon>Bacillota</taxon>
        <taxon>Bacilli</taxon>
        <taxon>Bacillales</taxon>
        <taxon>Bacillaceae</taxon>
        <taxon>Metabacillus</taxon>
    </lineage>
</organism>
<dbReference type="EMBL" id="JAUSUD010000027">
    <property type="protein sequence ID" value="MDQ0232906.1"/>
    <property type="molecule type" value="Genomic_DNA"/>
</dbReference>
<dbReference type="InterPro" id="IPR023203">
    <property type="entry name" value="TTHA0068_sf"/>
</dbReference>
<dbReference type="PANTHER" id="PTHR34796">
    <property type="entry name" value="EXPRESSED PROTEIN"/>
    <property type="match status" value="1"/>
</dbReference>
<keyword evidence="1" id="KW-0378">Hydrolase</keyword>
<protein>
    <submittedName>
        <fullName evidence="1">Metal-dependent hydrolase</fullName>
    </submittedName>
</protein>
<dbReference type="PANTHER" id="PTHR34796:SF1">
    <property type="entry name" value="EXPRESSED PROTEIN"/>
    <property type="match status" value="1"/>
</dbReference>
<comment type="caution">
    <text evidence="1">The sequence shown here is derived from an EMBL/GenBank/DDBJ whole genome shotgun (WGS) entry which is preliminary data.</text>
</comment>
<sequence length="175" mass="21193">MKYDIEYINFLLQFHCERDYFECHEILEEFWKKNPVNHRNDYLVGLIQMSVGLYHQRRGNYAGALKMITNSIHILHKEKIIFPKLGLDYDKLLKALEKRKLEIMNHQAYYSFDLPIVDKSLLEHCKTLAKESQRNWGETSDLSNEYILHKHMKRDRTEVIQEREKQLLQRQANRK</sequence>
<dbReference type="RefSeq" id="WP_307345483.1">
    <property type="nucleotide sequence ID" value="NZ_JAUSUD010000027.1"/>
</dbReference>
<dbReference type="Pfam" id="PF03745">
    <property type="entry name" value="DUF309"/>
    <property type="match status" value="1"/>
</dbReference>
<dbReference type="GO" id="GO:0016787">
    <property type="term" value="F:hydrolase activity"/>
    <property type="evidence" value="ECO:0007669"/>
    <property type="project" value="UniProtKB-KW"/>
</dbReference>
<evidence type="ECO:0000313" key="1">
    <source>
        <dbReference type="EMBL" id="MDQ0232906.1"/>
    </source>
</evidence>
<dbReference type="Gene3D" id="1.10.3450.10">
    <property type="entry name" value="TTHA0068-like"/>
    <property type="match status" value="1"/>
</dbReference>
<reference evidence="1 2" key="1">
    <citation type="submission" date="2023-07" db="EMBL/GenBank/DDBJ databases">
        <title>Genomic Encyclopedia of Type Strains, Phase IV (KMG-IV): sequencing the most valuable type-strain genomes for metagenomic binning, comparative biology and taxonomic classification.</title>
        <authorList>
            <person name="Goeker M."/>
        </authorList>
    </citation>
    <scope>NUCLEOTIDE SEQUENCE [LARGE SCALE GENOMIC DNA]</scope>
    <source>
        <strain evidence="1 2">DSM 29005</strain>
    </source>
</reference>